<evidence type="ECO:0000256" key="9">
    <source>
        <dbReference type="ARBA" id="ARBA00023201"/>
    </source>
</evidence>
<keyword evidence="4 10" id="KW-0812">Transmembrane</keyword>
<comment type="similarity">
    <text evidence="10">Belongs to the monovalent cation:proton antiporter 1 (CPA1) transporter (TC 2.A.36) family.</text>
</comment>
<evidence type="ECO:0000256" key="6">
    <source>
        <dbReference type="ARBA" id="ARBA00023053"/>
    </source>
</evidence>
<feature type="transmembrane region" description="Helical" evidence="10">
    <location>
        <begin position="353"/>
        <end position="375"/>
    </location>
</feature>
<comment type="subcellular location">
    <subcellularLocation>
        <location evidence="1 10">Cell membrane</location>
        <topology evidence="1 10">Multi-pass membrane protein</topology>
    </subcellularLocation>
</comment>
<accession>A0ABT8HXW4</accession>
<evidence type="ECO:0000313" key="13">
    <source>
        <dbReference type="Proteomes" id="UP001172721"/>
    </source>
</evidence>
<evidence type="ECO:0000256" key="4">
    <source>
        <dbReference type="ARBA" id="ARBA00022692"/>
    </source>
</evidence>
<keyword evidence="5 10" id="KW-1133">Transmembrane helix</keyword>
<keyword evidence="8 10" id="KW-0472">Membrane</keyword>
<evidence type="ECO:0000259" key="11">
    <source>
        <dbReference type="Pfam" id="PF00999"/>
    </source>
</evidence>
<keyword evidence="9 10" id="KW-0739">Sodium transport</keyword>
<feature type="transmembrane region" description="Helical" evidence="10">
    <location>
        <begin position="84"/>
        <end position="107"/>
    </location>
</feature>
<evidence type="ECO:0000256" key="8">
    <source>
        <dbReference type="ARBA" id="ARBA00023136"/>
    </source>
</evidence>
<feature type="transmembrane region" description="Helical" evidence="10">
    <location>
        <begin position="314"/>
        <end position="332"/>
    </location>
</feature>
<dbReference type="RefSeq" id="WP_301166132.1">
    <property type="nucleotide sequence ID" value="NZ_JAUHTR010000005.1"/>
</dbReference>
<dbReference type="PANTHER" id="PTHR10110:SF86">
    <property type="entry name" value="SODIUM_HYDROGEN EXCHANGER 7"/>
    <property type="match status" value="1"/>
</dbReference>
<gene>
    <name evidence="12" type="ORF">QYB97_11420</name>
</gene>
<proteinExistence type="inferred from homology"/>
<keyword evidence="2 10" id="KW-0813">Transport</keyword>
<evidence type="ECO:0000313" key="12">
    <source>
        <dbReference type="EMBL" id="MDN4525092.1"/>
    </source>
</evidence>
<keyword evidence="10" id="KW-0050">Antiport</keyword>
<keyword evidence="6 10" id="KW-0915">Sodium</keyword>
<feature type="transmembrane region" description="Helical" evidence="10">
    <location>
        <begin position="113"/>
        <end position="135"/>
    </location>
</feature>
<feature type="transmembrane region" description="Helical" evidence="10">
    <location>
        <begin position="530"/>
        <end position="548"/>
    </location>
</feature>
<feature type="transmembrane region" description="Helical" evidence="10">
    <location>
        <begin position="216"/>
        <end position="233"/>
    </location>
</feature>
<feature type="domain" description="Cation/H+ exchanger transmembrane" evidence="11">
    <location>
        <begin position="11"/>
        <end position="410"/>
    </location>
</feature>
<dbReference type="InterPro" id="IPR018422">
    <property type="entry name" value="Cation/H_exchanger_CPA1"/>
</dbReference>
<keyword evidence="13" id="KW-1185">Reference proteome</keyword>
<feature type="transmembrane region" description="Helical" evidence="10">
    <location>
        <begin position="387"/>
        <end position="409"/>
    </location>
</feature>
<comment type="caution">
    <text evidence="12">The sequence shown here is derived from an EMBL/GenBank/DDBJ whole genome shotgun (WGS) entry which is preliminary data.</text>
</comment>
<reference evidence="12" key="1">
    <citation type="submission" date="2023-07" db="EMBL/GenBank/DDBJ databases">
        <title>Fictibacillus sp. isolated from freshwater pond.</title>
        <authorList>
            <person name="Kirdat K."/>
            <person name="Bhat A."/>
            <person name="Mourya A."/>
            <person name="Yadav A."/>
        </authorList>
    </citation>
    <scope>NUCLEOTIDE SEQUENCE</scope>
    <source>
        <strain evidence="12">NE201</strain>
    </source>
</reference>
<evidence type="ECO:0000256" key="2">
    <source>
        <dbReference type="ARBA" id="ARBA00022448"/>
    </source>
</evidence>
<dbReference type="Proteomes" id="UP001172721">
    <property type="component" value="Unassembled WGS sequence"/>
</dbReference>
<dbReference type="NCBIfam" id="TIGR00831">
    <property type="entry name" value="a_cpa1"/>
    <property type="match status" value="1"/>
</dbReference>
<dbReference type="InterPro" id="IPR006153">
    <property type="entry name" value="Cation/H_exchanger_TM"/>
</dbReference>
<dbReference type="Pfam" id="PF00999">
    <property type="entry name" value="Na_H_Exchanger"/>
    <property type="match status" value="1"/>
</dbReference>
<feature type="transmembrane region" description="Helical" evidence="10">
    <location>
        <begin position="239"/>
        <end position="255"/>
    </location>
</feature>
<evidence type="ECO:0000256" key="7">
    <source>
        <dbReference type="ARBA" id="ARBA00023065"/>
    </source>
</evidence>
<protein>
    <submittedName>
        <fullName evidence="12">Na+/H+ antiporter</fullName>
    </submittedName>
</protein>
<feature type="transmembrane region" description="Helical" evidence="10">
    <location>
        <begin position="156"/>
        <end position="177"/>
    </location>
</feature>
<name>A0ABT8HXW4_9BACL</name>
<evidence type="ECO:0000256" key="5">
    <source>
        <dbReference type="ARBA" id="ARBA00022989"/>
    </source>
</evidence>
<feature type="transmembrane region" description="Helical" evidence="10">
    <location>
        <begin position="183"/>
        <end position="204"/>
    </location>
</feature>
<dbReference type="EMBL" id="JAUHTR010000005">
    <property type="protein sequence ID" value="MDN4525092.1"/>
    <property type="molecule type" value="Genomic_DNA"/>
</dbReference>
<organism evidence="12 13">
    <name type="scientific">Fictibacillus fluitans</name>
    <dbReference type="NCBI Taxonomy" id="3058422"/>
    <lineage>
        <taxon>Bacteria</taxon>
        <taxon>Bacillati</taxon>
        <taxon>Bacillota</taxon>
        <taxon>Bacilli</taxon>
        <taxon>Bacillales</taxon>
        <taxon>Fictibacillaceae</taxon>
        <taxon>Fictibacillus</taxon>
    </lineage>
</organism>
<keyword evidence="3 10" id="KW-1003">Cell membrane</keyword>
<comment type="function">
    <text evidence="10">Na(+)/H(+) antiporter that extrudes sodium in exchange for external protons.</text>
</comment>
<sequence length="674" mass="76282">MEFFLVILSLLALIGLASFINHFTPYIPVPLIQIALGVTLSLLPLGIEVPMNPELFFILFIAPLLFHDGRHASREELWKLRKPILLLALGLVFLTVFVIGSLIHWIIPSIPWAAAFALAAILSPTDVVAVGSISSRVKMPEHIMHVLEGEGLMNDASGLVAFKFAVAATVTGAFSIAEASGSFFVISLGGFLGGALLALIIIQIRTFIRRLGMDDVTIHMLIQLLTPFIIYFVIEHLGLSGILSVVAAGIVHAISQDRNRLPAGSLEIVSRSTWTVLIYILNGLVFVILGLQIPGVLNEIFQNPLFNNWRVTQYILIISFALLVLRFLWILITWRGWREKSTEHMEKLRSIGLLTLSGVRGAVTLAGAFTIPFTIEGGGNFPDRSLIIFIAAGVILVTLILASIFLPILAKSEKGDSQGVKDEMKRKATLRMFEAAIHSVQNSYRDENREAAVSIISTYNNMRNEISSKSSERIERLESKVRLMAIEAESRYYKNLKKAGKVDRDTAILIEEHLQRRRLAQTNRMQYRRLFVWILFKRSAYVLLQFFIPKNSAQRKQIRKRRKRLVGLKVNMAKAAIHYLKTNMNPENRHLFLDVMGEYNDLIVKYNIAKKSEESTHFARMQRDLQIAAFQAERDEIQDLYEKGDVTIDVIRDIRRQINIREAYWMEENSVHFH</sequence>
<evidence type="ECO:0000256" key="10">
    <source>
        <dbReference type="RuleBase" id="RU366002"/>
    </source>
</evidence>
<feature type="transmembrane region" description="Helical" evidence="10">
    <location>
        <begin position="276"/>
        <end position="294"/>
    </location>
</feature>
<keyword evidence="7 10" id="KW-0406">Ion transport</keyword>
<dbReference type="Gene3D" id="6.10.140.1330">
    <property type="match status" value="1"/>
</dbReference>
<evidence type="ECO:0000256" key="1">
    <source>
        <dbReference type="ARBA" id="ARBA00004651"/>
    </source>
</evidence>
<dbReference type="PANTHER" id="PTHR10110">
    <property type="entry name" value="SODIUM/HYDROGEN EXCHANGER"/>
    <property type="match status" value="1"/>
</dbReference>
<dbReference type="InterPro" id="IPR004705">
    <property type="entry name" value="Cation/H_exchanger_CPA1_bac"/>
</dbReference>
<evidence type="ECO:0000256" key="3">
    <source>
        <dbReference type="ARBA" id="ARBA00022475"/>
    </source>
</evidence>